<evidence type="ECO:0000313" key="7">
    <source>
        <dbReference type="EMBL" id="AKJ00259.1"/>
    </source>
</evidence>
<dbReference type="CDD" id="cd01335">
    <property type="entry name" value="Radical_SAM"/>
    <property type="match status" value="1"/>
</dbReference>
<dbReference type="GO" id="GO:0051539">
    <property type="term" value="F:4 iron, 4 sulfur cluster binding"/>
    <property type="evidence" value="ECO:0007669"/>
    <property type="project" value="TreeGrafter"/>
</dbReference>
<evidence type="ECO:0000256" key="1">
    <source>
        <dbReference type="ARBA" id="ARBA00001966"/>
    </source>
</evidence>
<protein>
    <submittedName>
        <fullName evidence="8">Oxygen-independent coproporphyrinogen-3 oxidase</fullName>
    </submittedName>
    <submittedName>
        <fullName evidence="7">Radical SAM family enzyme</fullName>
    </submittedName>
</protein>
<dbReference type="SFLD" id="SFLDG01082">
    <property type="entry name" value="B12-binding_domain_containing"/>
    <property type="match status" value="1"/>
</dbReference>
<evidence type="ECO:0000256" key="3">
    <source>
        <dbReference type="ARBA" id="ARBA00022723"/>
    </source>
</evidence>
<dbReference type="InterPro" id="IPR058240">
    <property type="entry name" value="rSAM_sf"/>
</dbReference>
<dbReference type="Pfam" id="PF04055">
    <property type="entry name" value="Radical_SAM"/>
    <property type="match status" value="1"/>
</dbReference>
<accession>A0AAC8Q365</accession>
<dbReference type="SFLD" id="SFLDS00029">
    <property type="entry name" value="Radical_SAM"/>
    <property type="match status" value="1"/>
</dbReference>
<dbReference type="EMBL" id="CP011509">
    <property type="protein sequence ID" value="AKJ00259.1"/>
    <property type="molecule type" value="Genomic_DNA"/>
</dbReference>
<dbReference type="PROSITE" id="PS51918">
    <property type="entry name" value="RADICAL_SAM"/>
    <property type="match status" value="1"/>
</dbReference>
<keyword evidence="10" id="KW-1185">Reference proteome</keyword>
<feature type="domain" description="Radical SAM core" evidence="6">
    <location>
        <begin position="42"/>
        <end position="277"/>
    </location>
</feature>
<dbReference type="SMART" id="SM00729">
    <property type="entry name" value="Elp3"/>
    <property type="match status" value="1"/>
</dbReference>
<dbReference type="InterPro" id="IPR013785">
    <property type="entry name" value="Aldolase_TIM"/>
</dbReference>
<evidence type="ECO:0000313" key="9">
    <source>
        <dbReference type="Proteomes" id="UP000035579"/>
    </source>
</evidence>
<dbReference type="InterPro" id="IPR007197">
    <property type="entry name" value="rSAM"/>
</dbReference>
<evidence type="ECO:0000313" key="10">
    <source>
        <dbReference type="Proteomes" id="UP000256345"/>
    </source>
</evidence>
<reference evidence="8 10" key="2">
    <citation type="submission" date="2018-08" db="EMBL/GenBank/DDBJ databases">
        <title>Genomic Encyclopedia of Archaeal and Bacterial Type Strains, Phase II (KMG-II): from individual species to whole genera.</title>
        <authorList>
            <person name="Goeker M."/>
        </authorList>
    </citation>
    <scope>NUCLEOTIDE SEQUENCE [LARGE SCALE GENOMIC DNA]</scope>
    <source>
        <strain evidence="8 10">DSM 2261</strain>
    </source>
</reference>
<dbReference type="KEGG" id="age:AA314_01885"/>
<keyword evidence="4" id="KW-0408">Iron</keyword>
<dbReference type="Gene3D" id="3.20.20.70">
    <property type="entry name" value="Aldolase class I"/>
    <property type="match status" value="1"/>
</dbReference>
<reference evidence="7 9" key="1">
    <citation type="submission" date="2015-05" db="EMBL/GenBank/DDBJ databases">
        <title>Genome assembly of Archangium gephyra DSM 2261.</title>
        <authorList>
            <person name="Sharma G."/>
            <person name="Subramanian S."/>
        </authorList>
    </citation>
    <scope>NUCLEOTIDE SEQUENCE [LARGE SCALE GENOMIC DNA]</scope>
    <source>
        <strain evidence="7 9">DSM 2261</strain>
    </source>
</reference>
<keyword evidence="5" id="KW-0411">Iron-sulfur</keyword>
<dbReference type="Proteomes" id="UP000035579">
    <property type="component" value="Chromosome"/>
</dbReference>
<proteinExistence type="predicted"/>
<evidence type="ECO:0000256" key="2">
    <source>
        <dbReference type="ARBA" id="ARBA00022691"/>
    </source>
</evidence>
<dbReference type="AlphaFoldDB" id="A0AAC8Q365"/>
<dbReference type="InterPro" id="IPR006638">
    <property type="entry name" value="Elp3/MiaA/NifB-like_rSAM"/>
</dbReference>
<evidence type="ECO:0000259" key="6">
    <source>
        <dbReference type="PROSITE" id="PS51918"/>
    </source>
</evidence>
<organism evidence="7 9">
    <name type="scientific">Archangium gephyra</name>
    <dbReference type="NCBI Taxonomy" id="48"/>
    <lineage>
        <taxon>Bacteria</taxon>
        <taxon>Pseudomonadati</taxon>
        <taxon>Myxococcota</taxon>
        <taxon>Myxococcia</taxon>
        <taxon>Myxococcales</taxon>
        <taxon>Cystobacterineae</taxon>
        <taxon>Archangiaceae</taxon>
        <taxon>Archangium</taxon>
    </lineage>
</organism>
<name>A0AAC8Q365_9BACT</name>
<dbReference type="PANTHER" id="PTHR13932:SF5">
    <property type="entry name" value="RADICAL S-ADENOSYL METHIONINE DOMAIN-CONTAINING PROTEIN 1, MITOCHONDRIAL"/>
    <property type="match status" value="1"/>
</dbReference>
<dbReference type="SUPFAM" id="SSF102114">
    <property type="entry name" value="Radical SAM enzymes"/>
    <property type="match status" value="1"/>
</dbReference>
<sequence>MSWRRALALASARPLDFTIQYPPSREYFRERFTSPAGAGVALEELKRVLLYVHVPFCEAKCFYCNFAVDLRKGAGVHARYVDALCAQLERLDAALPAGCTVPGIDIGGGTPTLLAPELLERVLEALRPWRRRCEVAWPVSIETTPRVAATDGERLAVLKAGGVDRVSMGLQSTNDETLAQVNRRAQRNLGERAVEALAAVGFRRVNVDLVFGLPGQTREHWWQDLERVTALPVDSVTTYDCLYRGAGRAMPKLTAVRPTPGDYGALYDLAYEHLTANGFHAPYGSVNFSRHAGEPGTSPYFEGRLLDGLPYVGAGNYASSLVGSRWWFAPYEVDAYVEAVKGGAVLPEEDGYTLPDAERCAKYVLLSLNFGLIDPARFRAFAGVELETMYGPQLEHARQVGWLRERGGVYGVEPGRFRELPWIRALFYAPEAVEWLSGRMSLPEALRTTG</sequence>
<dbReference type="GO" id="GO:0046872">
    <property type="term" value="F:metal ion binding"/>
    <property type="evidence" value="ECO:0007669"/>
    <property type="project" value="UniProtKB-KW"/>
</dbReference>
<dbReference type="EMBL" id="QUMU01000004">
    <property type="protein sequence ID" value="REG33042.1"/>
    <property type="molecule type" value="Genomic_DNA"/>
</dbReference>
<dbReference type="InterPro" id="IPR034505">
    <property type="entry name" value="Coproporphyrinogen-III_oxidase"/>
</dbReference>
<keyword evidence="3" id="KW-0479">Metal-binding</keyword>
<dbReference type="Proteomes" id="UP000256345">
    <property type="component" value="Unassembled WGS sequence"/>
</dbReference>
<dbReference type="RefSeq" id="WP_053066241.1">
    <property type="nucleotide sequence ID" value="NZ_CP011509.1"/>
</dbReference>
<evidence type="ECO:0000256" key="4">
    <source>
        <dbReference type="ARBA" id="ARBA00023004"/>
    </source>
</evidence>
<evidence type="ECO:0000256" key="5">
    <source>
        <dbReference type="ARBA" id="ARBA00023014"/>
    </source>
</evidence>
<dbReference type="GO" id="GO:0003824">
    <property type="term" value="F:catalytic activity"/>
    <property type="evidence" value="ECO:0007669"/>
    <property type="project" value="InterPro"/>
</dbReference>
<keyword evidence="2" id="KW-0949">S-adenosyl-L-methionine</keyword>
<dbReference type="SFLD" id="SFLDG01065">
    <property type="entry name" value="anaerobic_coproporphyrinogen-I"/>
    <property type="match status" value="1"/>
</dbReference>
<comment type="cofactor">
    <cofactor evidence="1">
        <name>[4Fe-4S] cluster</name>
        <dbReference type="ChEBI" id="CHEBI:49883"/>
    </cofactor>
</comment>
<dbReference type="GO" id="GO:0006779">
    <property type="term" value="P:porphyrin-containing compound biosynthetic process"/>
    <property type="evidence" value="ECO:0007669"/>
    <property type="project" value="TreeGrafter"/>
</dbReference>
<gene>
    <name evidence="7" type="ORF">AA314_01885</name>
    <name evidence="8" type="ORF">ATI61_104332</name>
</gene>
<dbReference type="PANTHER" id="PTHR13932">
    <property type="entry name" value="COPROPORPHYRINIGEN III OXIDASE"/>
    <property type="match status" value="1"/>
</dbReference>
<evidence type="ECO:0000313" key="8">
    <source>
        <dbReference type="EMBL" id="REG33042.1"/>
    </source>
</evidence>
<dbReference type="GO" id="GO:0005737">
    <property type="term" value="C:cytoplasm"/>
    <property type="evidence" value="ECO:0007669"/>
    <property type="project" value="TreeGrafter"/>
</dbReference>